<keyword evidence="3" id="KW-1185">Reference proteome</keyword>
<dbReference type="AlphaFoldDB" id="A0A3S3W1G0"/>
<protein>
    <submittedName>
        <fullName evidence="2">Glucose/sorbosone dehydrogenase</fullName>
    </submittedName>
</protein>
<evidence type="ECO:0000313" key="3">
    <source>
        <dbReference type="Proteomes" id="UP000286701"/>
    </source>
</evidence>
<comment type="caution">
    <text evidence="2">The sequence shown here is derived from an EMBL/GenBank/DDBJ whole genome shotgun (WGS) entry which is preliminary data.</text>
</comment>
<accession>A0A3S3W1G0</accession>
<sequence length="395" mass="44798">MLSRFATTTLLLFIYLNTAAQVQLEQQRVALKKGVTMDLKIPKGYHIAIAAEGLRRLRFLTKSPDGRLFGTDMHSLADNKRGKIYLFEKWDNGSKQFKKTTLFAEKLHNPNQVMFYTDKGVNYIYIAETGKLSRYEYHAGDSALRGTPKILARFPEQGLDYKYGGWHLTRSLAQHNGKIYVSVGSSCNACIEKEAIRASIIEMNPDGSGQKTYASGVRNSVAIKWVGDKLWGTFMSRDLMKPDNPEDLFGTIEQGKNYGWPWYAQYKQQIYPDRQMMDSAKIQNIKVPAKPPLAYCGFKAHSAPLGFDMFGNFNDPQLNGNFLVALHGSTSTWRQRGNAVVMITGKDKYVEIATNFQMGKKKSDRLGRPCDVMMNDANSFFITDDKNGALYYVWR</sequence>
<dbReference type="PANTHER" id="PTHR19328">
    <property type="entry name" value="HEDGEHOG-INTERACTING PROTEIN"/>
    <property type="match status" value="1"/>
</dbReference>
<dbReference type="RefSeq" id="WP_128536309.1">
    <property type="nucleotide sequence ID" value="NZ_SBIW01000030.1"/>
</dbReference>
<feature type="domain" description="Pyrroloquinoline quinone-dependent pyranose dehydrogenase beta-propeller" evidence="1">
    <location>
        <begin position="40"/>
        <end position="393"/>
    </location>
</feature>
<dbReference type="InterPro" id="IPR011041">
    <property type="entry name" value="Quinoprot_gluc/sorb_DH_b-prop"/>
</dbReference>
<organism evidence="2 3">
    <name type="scientific">Mucilaginibacter gilvus</name>
    <dbReference type="NCBI Taxonomy" id="2305909"/>
    <lineage>
        <taxon>Bacteria</taxon>
        <taxon>Pseudomonadati</taxon>
        <taxon>Bacteroidota</taxon>
        <taxon>Sphingobacteriia</taxon>
        <taxon>Sphingobacteriales</taxon>
        <taxon>Sphingobacteriaceae</taxon>
        <taxon>Mucilaginibacter</taxon>
    </lineage>
</organism>
<dbReference type="Gene3D" id="2.120.10.30">
    <property type="entry name" value="TolB, C-terminal domain"/>
    <property type="match status" value="1"/>
</dbReference>
<dbReference type="InterPro" id="IPR011042">
    <property type="entry name" value="6-blade_b-propeller_TolB-like"/>
</dbReference>
<evidence type="ECO:0000259" key="1">
    <source>
        <dbReference type="Pfam" id="PF22807"/>
    </source>
</evidence>
<dbReference type="Proteomes" id="UP000286701">
    <property type="component" value="Unassembled WGS sequence"/>
</dbReference>
<gene>
    <name evidence="2" type="ORF">EPL05_22860</name>
</gene>
<name>A0A3S3W1G0_9SPHI</name>
<dbReference type="OrthoDB" id="9770043at2"/>
<dbReference type="SUPFAM" id="SSF50952">
    <property type="entry name" value="Soluble quinoprotein glucose dehydrogenase"/>
    <property type="match status" value="1"/>
</dbReference>
<dbReference type="PANTHER" id="PTHR19328:SF53">
    <property type="entry name" value="MEMBRANE PROTEIN"/>
    <property type="match status" value="1"/>
</dbReference>
<reference evidence="2 3" key="1">
    <citation type="submission" date="2019-01" db="EMBL/GenBank/DDBJ databases">
        <title>Mucilaginibacter antarcticum sp. nov., isolated from antarctic soil.</title>
        <authorList>
            <person name="Yan Y.-Q."/>
            <person name="Du Z.-J."/>
        </authorList>
    </citation>
    <scope>NUCLEOTIDE SEQUENCE [LARGE SCALE GENOMIC DNA]</scope>
    <source>
        <strain evidence="2 3">F01003</strain>
    </source>
</reference>
<evidence type="ECO:0000313" key="2">
    <source>
        <dbReference type="EMBL" id="RWY46194.1"/>
    </source>
</evidence>
<dbReference type="Pfam" id="PF22807">
    <property type="entry name" value="TrAA12"/>
    <property type="match status" value="1"/>
</dbReference>
<dbReference type="InterPro" id="IPR054539">
    <property type="entry name" value="Beta-prop_PDH"/>
</dbReference>
<proteinExistence type="predicted"/>
<dbReference type="EMBL" id="SBIW01000030">
    <property type="protein sequence ID" value="RWY46194.1"/>
    <property type="molecule type" value="Genomic_DNA"/>
</dbReference>